<proteinExistence type="predicted"/>
<evidence type="ECO:0000313" key="2">
    <source>
        <dbReference type="EMBL" id="MBP1042989.1"/>
    </source>
</evidence>
<comment type="caution">
    <text evidence="2">The sequence shown here is derived from an EMBL/GenBank/DDBJ whole genome shotgun (WGS) entry which is preliminary data.</text>
</comment>
<evidence type="ECO:0000256" key="1">
    <source>
        <dbReference type="SAM" id="Phobius"/>
    </source>
</evidence>
<protein>
    <submittedName>
        <fullName evidence="2">Uncharacterized protein</fullName>
    </submittedName>
</protein>
<keyword evidence="1" id="KW-1133">Transmembrane helix</keyword>
<organism evidence="2 3">
    <name type="scientific">Vagococcus allomyrinae</name>
    <dbReference type="NCBI Taxonomy" id="2794353"/>
    <lineage>
        <taxon>Bacteria</taxon>
        <taxon>Bacillati</taxon>
        <taxon>Bacillota</taxon>
        <taxon>Bacilli</taxon>
        <taxon>Lactobacillales</taxon>
        <taxon>Enterococcaceae</taxon>
        <taxon>Vagococcus</taxon>
    </lineage>
</organism>
<dbReference type="EMBL" id="JAEEGA010000013">
    <property type="protein sequence ID" value="MBP1042989.1"/>
    <property type="molecule type" value="Genomic_DNA"/>
</dbReference>
<dbReference type="AlphaFoldDB" id="A0A940SWH1"/>
<keyword evidence="1" id="KW-0472">Membrane</keyword>
<gene>
    <name evidence="2" type="ORF">I6N95_18400</name>
</gene>
<reference evidence="2" key="1">
    <citation type="submission" date="2020-12" db="EMBL/GenBank/DDBJ databases">
        <title>Vagococcus allomyrinae sp. nov. and Enterococcus lavae sp. nov., isolated from the larvae of Allomyrina dichotoma.</title>
        <authorList>
            <person name="Lee S.D."/>
        </authorList>
    </citation>
    <scope>NUCLEOTIDE SEQUENCE</scope>
    <source>
        <strain evidence="2">BWB3-3</strain>
    </source>
</reference>
<keyword evidence="3" id="KW-1185">Reference proteome</keyword>
<name>A0A940SWH1_9ENTE</name>
<feature type="transmembrane region" description="Helical" evidence="1">
    <location>
        <begin position="7"/>
        <end position="24"/>
    </location>
</feature>
<accession>A0A940SWH1</accession>
<dbReference type="Proteomes" id="UP000674938">
    <property type="component" value="Unassembled WGS sequence"/>
</dbReference>
<dbReference type="RefSeq" id="WP_209530794.1">
    <property type="nucleotide sequence ID" value="NZ_JAEEGA010000013.1"/>
</dbReference>
<evidence type="ECO:0000313" key="3">
    <source>
        <dbReference type="Proteomes" id="UP000674938"/>
    </source>
</evidence>
<feature type="transmembrane region" description="Helical" evidence="1">
    <location>
        <begin position="30"/>
        <end position="52"/>
    </location>
</feature>
<sequence>MEKNSTLTTVLTIVGFIVVASLLMKVLGGILGFALHILIPMAIVVWLVRFIFGDRKQKQYYR</sequence>
<keyword evidence="1" id="KW-0812">Transmembrane</keyword>